<gene>
    <name evidence="2" type="ORF">RRG08_036430</name>
</gene>
<sequence>MSGGDFIASGQSLLCSHALIKRAINSSAWMAKVDSPSKECNFYLMVYTYGGLTSRNRGHTVVGRGFPQWPNYSKCYKESKHRGEGRPQGPGDLGMSHAMTIHDTDSITDPGCTLLQTDVTKPIPSQKALHS</sequence>
<reference evidence="2" key="1">
    <citation type="journal article" date="2023" name="G3 (Bethesda)">
        <title>A reference genome for the long-term kleptoplast-retaining sea slug Elysia crispata morphotype clarki.</title>
        <authorList>
            <person name="Eastman K.E."/>
            <person name="Pendleton A.L."/>
            <person name="Shaikh M.A."/>
            <person name="Suttiyut T."/>
            <person name="Ogas R."/>
            <person name="Tomko P."/>
            <person name="Gavelis G."/>
            <person name="Widhalm J.R."/>
            <person name="Wisecaver J.H."/>
        </authorList>
    </citation>
    <scope>NUCLEOTIDE SEQUENCE</scope>
    <source>
        <strain evidence="2">ECLA1</strain>
    </source>
</reference>
<dbReference type="Proteomes" id="UP001283361">
    <property type="component" value="Unassembled WGS sequence"/>
</dbReference>
<evidence type="ECO:0000313" key="2">
    <source>
        <dbReference type="EMBL" id="KAK3770829.1"/>
    </source>
</evidence>
<accession>A0AAE0ZJY2</accession>
<evidence type="ECO:0000313" key="3">
    <source>
        <dbReference type="Proteomes" id="UP001283361"/>
    </source>
</evidence>
<protein>
    <submittedName>
        <fullName evidence="2">Uncharacterized protein</fullName>
    </submittedName>
</protein>
<dbReference type="EMBL" id="JAWDGP010003786">
    <property type="protein sequence ID" value="KAK3770829.1"/>
    <property type="molecule type" value="Genomic_DNA"/>
</dbReference>
<proteinExistence type="predicted"/>
<organism evidence="2 3">
    <name type="scientific">Elysia crispata</name>
    <name type="common">lettuce slug</name>
    <dbReference type="NCBI Taxonomy" id="231223"/>
    <lineage>
        <taxon>Eukaryota</taxon>
        <taxon>Metazoa</taxon>
        <taxon>Spiralia</taxon>
        <taxon>Lophotrochozoa</taxon>
        <taxon>Mollusca</taxon>
        <taxon>Gastropoda</taxon>
        <taxon>Heterobranchia</taxon>
        <taxon>Euthyneura</taxon>
        <taxon>Panpulmonata</taxon>
        <taxon>Sacoglossa</taxon>
        <taxon>Placobranchoidea</taxon>
        <taxon>Plakobranchidae</taxon>
        <taxon>Elysia</taxon>
    </lineage>
</organism>
<keyword evidence="3" id="KW-1185">Reference proteome</keyword>
<comment type="caution">
    <text evidence="2">The sequence shown here is derived from an EMBL/GenBank/DDBJ whole genome shotgun (WGS) entry which is preliminary data.</text>
</comment>
<dbReference type="AlphaFoldDB" id="A0AAE0ZJY2"/>
<feature type="region of interest" description="Disordered" evidence="1">
    <location>
        <begin position="77"/>
        <end position="105"/>
    </location>
</feature>
<name>A0AAE0ZJY2_9GAST</name>
<evidence type="ECO:0000256" key="1">
    <source>
        <dbReference type="SAM" id="MobiDB-lite"/>
    </source>
</evidence>